<dbReference type="Proteomes" id="UP000665181">
    <property type="component" value="Unassembled WGS sequence"/>
</dbReference>
<proteinExistence type="predicted"/>
<dbReference type="InterPro" id="IPR058995">
    <property type="entry name" value="YolC/YozM-like"/>
</dbReference>
<evidence type="ECO:0000313" key="3">
    <source>
        <dbReference type="EMBL" id="WEY82928.1"/>
    </source>
</evidence>
<gene>
    <name evidence="2" type="ORF">J5227_19715</name>
    <name evidence="3" type="ORF">P5633_00260</name>
</gene>
<dbReference type="RefSeq" id="WP_208556768.1">
    <property type="nucleotide sequence ID" value="NZ_JAGFPW010000026.1"/>
</dbReference>
<geneLocation type="plasmid" evidence="3 5">
    <name>unnamed1</name>
</geneLocation>
<accession>A0A8I1WJN6</accession>
<name>A0A8I1WJN6_BACIU</name>
<dbReference type="Proteomes" id="UP001214898">
    <property type="component" value="Plasmid unnamed1"/>
</dbReference>
<keyword evidence="3" id="KW-0614">Plasmid</keyword>
<evidence type="ECO:0000313" key="2">
    <source>
        <dbReference type="EMBL" id="MBO3796478.1"/>
    </source>
</evidence>
<reference evidence="2" key="1">
    <citation type="submission" date="2021-03" db="EMBL/GenBank/DDBJ databases">
        <title>Isolation of Bacillus subtilis from fermented food sample.</title>
        <authorList>
            <person name="Lakshmanan V."/>
            <person name="Athira K."/>
            <person name="Rajagopal K."/>
        </authorList>
    </citation>
    <scope>NUCLEOTIDE SEQUENCE</scope>
    <source>
        <strain evidence="2">S1</strain>
    </source>
</reference>
<evidence type="ECO:0000313" key="5">
    <source>
        <dbReference type="Proteomes" id="UP001214898"/>
    </source>
</evidence>
<sequence length="121" mass="14003">MKKKLIGFLVLASLLLMFNTASYASDTGEKSDEKSTEDLTAEVLESAWDKFGLFSFQIGRTDPAITIGMDHNKSEAKLREYLDDKLPEDAKERYKLYIFTDEDDHLFGEEHREYLQEKSRP</sequence>
<protein>
    <submittedName>
        <fullName evidence="2">Uncharacterized protein</fullName>
    </submittedName>
</protein>
<dbReference type="EMBL" id="JAGFPW010000026">
    <property type="protein sequence ID" value="MBO3796478.1"/>
    <property type="molecule type" value="Genomic_DNA"/>
</dbReference>
<feature type="signal peptide" evidence="1">
    <location>
        <begin position="1"/>
        <end position="24"/>
    </location>
</feature>
<evidence type="ECO:0000256" key="1">
    <source>
        <dbReference type="SAM" id="SignalP"/>
    </source>
</evidence>
<feature type="chain" id="PRO_5034570758" evidence="1">
    <location>
        <begin position="25"/>
        <end position="121"/>
    </location>
</feature>
<evidence type="ECO:0000313" key="4">
    <source>
        <dbReference type="Proteomes" id="UP000665181"/>
    </source>
</evidence>
<keyword evidence="1" id="KW-0732">Signal</keyword>
<dbReference type="Pfam" id="PF26328">
    <property type="entry name" value="YolC_YozM"/>
    <property type="match status" value="1"/>
</dbReference>
<dbReference type="EMBL" id="CP120574">
    <property type="protein sequence ID" value="WEY82928.1"/>
    <property type="molecule type" value="Genomic_DNA"/>
</dbReference>
<organism evidence="2 4">
    <name type="scientific">Bacillus subtilis</name>
    <dbReference type="NCBI Taxonomy" id="1423"/>
    <lineage>
        <taxon>Bacteria</taxon>
        <taxon>Bacillati</taxon>
        <taxon>Bacillota</taxon>
        <taxon>Bacilli</taxon>
        <taxon>Bacillales</taxon>
        <taxon>Bacillaceae</taxon>
        <taxon>Bacillus</taxon>
    </lineage>
</organism>
<dbReference type="AlphaFoldDB" id="A0A8I1WJN6"/>
<reference evidence="3" key="2">
    <citation type="submission" date="2023-03" db="EMBL/GenBank/DDBJ databases">
        <title>Complete genome sequences of 52 Bacillus and Priestia strains isolated from West-African fermentations and 26 reference strains from the DSMZ collection.</title>
        <authorList>
            <person name="Wiedenbein E.S."/>
            <person name="Canoy T.S."/>
            <person name="Hui Y."/>
            <person name="Parkouda C."/>
            <person name="Dawende C."/>
            <person name="Ametefe E."/>
            <person name="Jespersen L."/>
            <person name="Nielsen D.S."/>
        </authorList>
    </citation>
    <scope>NUCLEOTIDE SEQUENCE</scope>
    <source>
        <strain evidence="3">PRO56</strain>
        <plasmid evidence="3">unnamed1</plasmid>
    </source>
</reference>